<name>A0A445IKA7_GLYSO</name>
<evidence type="ECO:0000256" key="4">
    <source>
        <dbReference type="ARBA" id="ARBA00022737"/>
    </source>
</evidence>
<evidence type="ECO:0000313" key="6">
    <source>
        <dbReference type="EMBL" id="RZB86484.1"/>
    </source>
</evidence>
<accession>A0A445IKA7</accession>
<evidence type="ECO:0000256" key="5">
    <source>
        <dbReference type="ARBA" id="ARBA00023242"/>
    </source>
</evidence>
<evidence type="ECO:0000256" key="1">
    <source>
        <dbReference type="ARBA" id="ARBA00004123"/>
    </source>
</evidence>
<reference evidence="6 7" key="1">
    <citation type="submission" date="2018-09" db="EMBL/GenBank/DDBJ databases">
        <title>A high-quality reference genome of wild soybean provides a powerful tool to mine soybean genomes.</title>
        <authorList>
            <person name="Xie M."/>
            <person name="Chung C.Y.L."/>
            <person name="Li M.-W."/>
            <person name="Wong F.-L."/>
            <person name="Chan T.-F."/>
            <person name="Lam H.-M."/>
        </authorList>
    </citation>
    <scope>NUCLEOTIDE SEQUENCE [LARGE SCALE GENOMIC DNA]</scope>
    <source>
        <strain evidence="7">cv. W05</strain>
        <tissue evidence="6">Hypocotyl of etiolated seedlings</tissue>
    </source>
</reference>
<keyword evidence="5" id="KW-0539">Nucleus</keyword>
<organism evidence="6 7">
    <name type="scientific">Glycine soja</name>
    <name type="common">Wild soybean</name>
    <dbReference type="NCBI Taxonomy" id="3848"/>
    <lineage>
        <taxon>Eukaryota</taxon>
        <taxon>Viridiplantae</taxon>
        <taxon>Streptophyta</taxon>
        <taxon>Embryophyta</taxon>
        <taxon>Tracheophyta</taxon>
        <taxon>Spermatophyta</taxon>
        <taxon>Magnoliopsida</taxon>
        <taxon>eudicotyledons</taxon>
        <taxon>Gunneridae</taxon>
        <taxon>Pentapetalae</taxon>
        <taxon>rosids</taxon>
        <taxon>fabids</taxon>
        <taxon>Fabales</taxon>
        <taxon>Fabaceae</taxon>
        <taxon>Papilionoideae</taxon>
        <taxon>50 kb inversion clade</taxon>
        <taxon>NPAAA clade</taxon>
        <taxon>indigoferoid/millettioid clade</taxon>
        <taxon>Phaseoleae</taxon>
        <taxon>Glycine</taxon>
        <taxon>Glycine subgen. Soja</taxon>
    </lineage>
</organism>
<proteinExistence type="predicted"/>
<dbReference type="EMBL" id="QZWG01000010">
    <property type="protein sequence ID" value="RZB86484.1"/>
    <property type="molecule type" value="Genomic_DNA"/>
</dbReference>
<evidence type="ECO:0000313" key="7">
    <source>
        <dbReference type="Proteomes" id="UP000289340"/>
    </source>
</evidence>
<dbReference type="GO" id="GO:0034657">
    <property type="term" value="C:GID complex"/>
    <property type="evidence" value="ECO:0007669"/>
    <property type="project" value="TreeGrafter"/>
</dbReference>
<dbReference type="GO" id="GO:0005634">
    <property type="term" value="C:nucleus"/>
    <property type="evidence" value="ECO:0007669"/>
    <property type="project" value="UniProtKB-SubCell"/>
</dbReference>
<sequence>MATLAQKFPHYFLQRQGCCGGCTYDFVSCSLASSSTEATTSKSEEKSEVQLGFPLQWVIVNLTFPASPGAFGRIVKLLNVGIVSQIKKMVNDPCIDVKLRARQALGQIITSGDS</sequence>
<keyword evidence="3" id="KW-0963">Cytoplasm</keyword>
<dbReference type="Proteomes" id="UP000289340">
    <property type="component" value="Chromosome 10"/>
</dbReference>
<evidence type="ECO:0000256" key="3">
    <source>
        <dbReference type="ARBA" id="ARBA00022490"/>
    </source>
</evidence>
<comment type="caution">
    <text evidence="6">The sequence shown here is derived from an EMBL/GenBank/DDBJ whole genome shotgun (WGS) entry which is preliminary data.</text>
</comment>
<dbReference type="AlphaFoldDB" id="A0A445IKA7"/>
<dbReference type="GO" id="GO:0005737">
    <property type="term" value="C:cytoplasm"/>
    <property type="evidence" value="ECO:0007669"/>
    <property type="project" value="UniProtKB-SubCell"/>
</dbReference>
<keyword evidence="4" id="KW-0677">Repeat</keyword>
<dbReference type="PANTHER" id="PTHR15651:SF7">
    <property type="entry name" value="ARMADILLO REPEAT-CONTAINING PROTEIN 8"/>
    <property type="match status" value="1"/>
</dbReference>
<keyword evidence="7" id="KW-1185">Reference proteome</keyword>
<evidence type="ECO:0000256" key="2">
    <source>
        <dbReference type="ARBA" id="ARBA00004496"/>
    </source>
</evidence>
<protein>
    <submittedName>
        <fullName evidence="6">Uncharacterized protein</fullName>
    </submittedName>
</protein>
<dbReference type="InterPro" id="IPR038739">
    <property type="entry name" value="ARMC8/Vid28"/>
</dbReference>
<comment type="subcellular location">
    <subcellularLocation>
        <location evidence="2">Cytoplasm</location>
    </subcellularLocation>
    <subcellularLocation>
        <location evidence="1">Nucleus</location>
    </subcellularLocation>
</comment>
<dbReference type="GO" id="GO:0043161">
    <property type="term" value="P:proteasome-mediated ubiquitin-dependent protein catabolic process"/>
    <property type="evidence" value="ECO:0007669"/>
    <property type="project" value="TreeGrafter"/>
</dbReference>
<dbReference type="PANTHER" id="PTHR15651">
    <property type="entry name" value="ARMADILLO REPEAT-CONTAINING PROTEIN 8"/>
    <property type="match status" value="1"/>
</dbReference>
<gene>
    <name evidence="6" type="ORF">D0Y65_026502</name>
</gene>